<dbReference type="Gene3D" id="2.60.40.10">
    <property type="entry name" value="Immunoglobulins"/>
    <property type="match status" value="3"/>
</dbReference>
<protein>
    <recommendedName>
        <fullName evidence="4">4-alpha-glucanotransferase</fullName>
        <ecNumber evidence="4">2.4.1.25</ecNumber>
    </recommendedName>
    <alternativeName>
        <fullName evidence="9">Amylomaltase</fullName>
    </alternativeName>
    <alternativeName>
        <fullName evidence="10">Disproportionating enzyme</fullName>
    </alternativeName>
</protein>
<dbReference type="EMBL" id="JAPDFW010000054">
    <property type="protein sequence ID" value="KAJ5078343.1"/>
    <property type="molecule type" value="Genomic_DNA"/>
</dbReference>
<evidence type="ECO:0000256" key="3">
    <source>
        <dbReference type="ARBA" id="ARBA00005684"/>
    </source>
</evidence>
<dbReference type="EC" id="2.4.1.25" evidence="4"/>
<comment type="subcellular location">
    <subcellularLocation>
        <location evidence="2">Cytoplasm</location>
    </subcellularLocation>
</comment>
<dbReference type="SUPFAM" id="SSF49452">
    <property type="entry name" value="Starch-binding domain-like"/>
    <property type="match status" value="3"/>
</dbReference>
<evidence type="ECO:0000256" key="2">
    <source>
        <dbReference type="ARBA" id="ARBA00004496"/>
    </source>
</evidence>
<dbReference type="SUPFAM" id="SSF51445">
    <property type="entry name" value="(Trans)glycosidases"/>
    <property type="match status" value="1"/>
</dbReference>
<comment type="caution">
    <text evidence="12">The sequence shown here is derived from an EMBL/GenBank/DDBJ whole genome shotgun (WGS) entry which is preliminary data.</text>
</comment>
<comment type="catalytic activity">
    <reaction evidence="1">
        <text>Transfers a segment of a (1-&gt;4)-alpha-D-glucan to a new position in an acceptor, which may be glucose or a (1-&gt;4)-alpha-D-glucan.</text>
        <dbReference type="EC" id="2.4.1.25"/>
    </reaction>
</comment>
<dbReference type="Pfam" id="PF02446">
    <property type="entry name" value="Glyco_hydro_77"/>
    <property type="match status" value="1"/>
</dbReference>
<keyword evidence="5" id="KW-0963">Cytoplasm</keyword>
<name>A0A9Q0RG34_ANAIG</name>
<evidence type="ECO:0000256" key="5">
    <source>
        <dbReference type="ARBA" id="ARBA00022490"/>
    </source>
</evidence>
<comment type="similarity">
    <text evidence="3">Belongs to the disproportionating enzyme family.</text>
</comment>
<dbReference type="AlphaFoldDB" id="A0A9Q0RG34"/>
<keyword evidence="7" id="KW-0808">Transferase</keyword>
<evidence type="ECO:0000256" key="6">
    <source>
        <dbReference type="ARBA" id="ARBA00022676"/>
    </source>
</evidence>
<dbReference type="GO" id="GO:0004134">
    <property type="term" value="F:4-alpha-glucanotransferase activity"/>
    <property type="evidence" value="ECO:0007669"/>
    <property type="project" value="UniProtKB-EC"/>
</dbReference>
<dbReference type="InterPro" id="IPR013783">
    <property type="entry name" value="Ig-like_fold"/>
</dbReference>
<evidence type="ECO:0000313" key="13">
    <source>
        <dbReference type="Proteomes" id="UP001149090"/>
    </source>
</evidence>
<dbReference type="OrthoDB" id="6123450at2759"/>
<dbReference type="PANTHER" id="PTHR32518">
    <property type="match status" value="1"/>
</dbReference>
<evidence type="ECO:0000256" key="4">
    <source>
        <dbReference type="ARBA" id="ARBA00012560"/>
    </source>
</evidence>
<keyword evidence="8" id="KW-0119">Carbohydrate metabolism</keyword>
<evidence type="ECO:0000256" key="1">
    <source>
        <dbReference type="ARBA" id="ARBA00000439"/>
    </source>
</evidence>
<dbReference type="InterPro" id="IPR013784">
    <property type="entry name" value="Carb-bd-like_fold"/>
</dbReference>
<evidence type="ECO:0000256" key="8">
    <source>
        <dbReference type="ARBA" id="ARBA00023277"/>
    </source>
</evidence>
<dbReference type="SMART" id="SM01065">
    <property type="entry name" value="CBM_2"/>
    <property type="match status" value="3"/>
</dbReference>
<dbReference type="InterPro" id="IPR003385">
    <property type="entry name" value="Glyco_hydro_77"/>
</dbReference>
<evidence type="ECO:0000256" key="10">
    <source>
        <dbReference type="ARBA" id="ARBA00031501"/>
    </source>
</evidence>
<dbReference type="OMA" id="MPITERI"/>
<evidence type="ECO:0000313" key="12">
    <source>
        <dbReference type="EMBL" id="KAJ5078343.1"/>
    </source>
</evidence>
<dbReference type="Pfam" id="PF00686">
    <property type="entry name" value="CBM_20"/>
    <property type="match status" value="3"/>
</dbReference>
<reference evidence="12" key="1">
    <citation type="submission" date="2022-10" db="EMBL/GenBank/DDBJ databases">
        <title>Novel sulphate-reducing endosymbionts in the free-living metamonad Anaeramoeba.</title>
        <authorList>
            <person name="Jerlstrom-Hultqvist J."/>
            <person name="Cepicka I."/>
            <person name="Gallot-Lavallee L."/>
            <person name="Salas-Leiva D."/>
            <person name="Curtis B.A."/>
            <person name="Zahonova K."/>
            <person name="Pipaliya S."/>
            <person name="Dacks J."/>
            <person name="Roger A.J."/>
        </authorList>
    </citation>
    <scope>NUCLEOTIDE SEQUENCE</scope>
    <source>
        <strain evidence="12">BMAN</strain>
    </source>
</reference>
<feature type="domain" description="CBM20" evidence="11">
    <location>
        <begin position="252"/>
        <end position="368"/>
    </location>
</feature>
<organism evidence="12 13">
    <name type="scientific">Anaeramoeba ignava</name>
    <name type="common">Anaerobic marine amoeba</name>
    <dbReference type="NCBI Taxonomy" id="1746090"/>
    <lineage>
        <taxon>Eukaryota</taxon>
        <taxon>Metamonada</taxon>
        <taxon>Anaeramoebidae</taxon>
        <taxon>Anaeramoeba</taxon>
    </lineage>
</organism>
<dbReference type="InterPro" id="IPR017853">
    <property type="entry name" value="GH"/>
</dbReference>
<dbReference type="InterPro" id="IPR002044">
    <property type="entry name" value="CBM20"/>
</dbReference>
<dbReference type="GO" id="GO:0005975">
    <property type="term" value="P:carbohydrate metabolic process"/>
    <property type="evidence" value="ECO:0007669"/>
    <property type="project" value="InterPro"/>
</dbReference>
<gene>
    <name evidence="12" type="ORF">M0811_05131</name>
</gene>
<dbReference type="Proteomes" id="UP001149090">
    <property type="component" value="Unassembled WGS sequence"/>
</dbReference>
<feature type="domain" description="CBM20" evidence="11">
    <location>
        <begin position="107"/>
        <end position="216"/>
    </location>
</feature>
<dbReference type="CDD" id="cd05467">
    <property type="entry name" value="CBM20"/>
    <property type="match status" value="1"/>
</dbReference>
<evidence type="ECO:0000259" key="11">
    <source>
        <dbReference type="PROSITE" id="PS51166"/>
    </source>
</evidence>
<feature type="domain" description="CBM20" evidence="11">
    <location>
        <begin position="1"/>
        <end position="104"/>
    </location>
</feature>
<dbReference type="PANTHER" id="PTHR32518:SF3">
    <property type="entry name" value="4-ALPHA-GLUCANOTRANSFERASE"/>
    <property type="match status" value="1"/>
</dbReference>
<evidence type="ECO:0000256" key="7">
    <source>
        <dbReference type="ARBA" id="ARBA00022679"/>
    </source>
</evidence>
<evidence type="ECO:0000256" key="9">
    <source>
        <dbReference type="ARBA" id="ARBA00031423"/>
    </source>
</evidence>
<accession>A0A9Q0RG34</accession>
<proteinExistence type="inferred from homology"/>
<dbReference type="GO" id="GO:0005737">
    <property type="term" value="C:cytoplasm"/>
    <property type="evidence" value="ECO:0007669"/>
    <property type="project" value="UniProtKB-SubCell"/>
</dbReference>
<sequence length="1062" mass="125398">MIRLTFRIKHPKTISFVWLSGSIPELGEWKKQNAIQMKTIQEMPADFLLSEAVIEVKSPQRDTVILYSFFTENEETIFESKKNRKIKIIAGAEGKKSVTDIWGKIPKSIQSKIVVRFKIRYVTSFGQNLYVFGNCKELGSGEVSKAIKMNYVNDELENWQVDVNFSRLSLKKDITFSFLVRDNENNTIKEAIQRVLPVYSDFKRGYIEVGGSFYGNLPPHEYIMNRAPFSQIFSKPENKEMEKLPKIDLWEDNNANKIPVNFQVIWIEPLNGYQIRIVGNCPSLGNWDVYNSVPVLNNEFPVWKNVIAMSPEEFPIEYKYVICPQKSLREIPKDQFYFEVGENRKFKLKAKIDGNDGYLPNVVVIDGGKLRLNKEIKPPRIAGVAIPIFSIRSLNGLGVGEFQDLELMAEWASRAHLKFIQVLPINDTRITGTWKDSYPYSALSSMSLHPIYANIDRLDPPENLMEIIEKKKKEVNEMVEDKETHQQVFKYPTLDYPEITQLKMYLLRQIFNERKEAFKESKELQEFIKENKFWLPAYALLCAFGEKYEDADHSKWPDYRNISREAINALTSPSSLIYDQVLFYMWVQFVLDEQLRDAVSAVNKHGIALMGDLPIGVDFQSSDVWTNPHIFRKYFTCGAPPDYFAQRGQNWYFPAYDWEQMEKDHFQYWKNRLRQLSKYFQAMRVDHILGWFRMWEVPIIQHEGLFGHFWPSIPIYRNELLSRGLWDLRRLCEPYLPYHVLIYYFMREIKKNDKEEEEEVLIPNFTVQDAEKLISIYFQKNDIGRYSFKDEYSTQAKIKDKVTNPHLVERLFKLSTEICLIGDPYSETFYPRYGLEKTFSYQEMDQPAKNNLSELANDYFHRRQDDLWKKSARKKLPLLTETNNMLIVAEDLGLKPTCVDSVLDEMKIPGMRIERMSPDEKKSPFDHIENFQYMSMTSTSTHDTENLRQWWEILKDKDFYWRNILHRDGNPTPFLEINISEQIIYNHLNSKSMICIIPLQDWFSLTSHLRLKMPITERINYPPNRDHHWEYQMQIPIEDLINRNQTFTSKIAKMISDTNRDF</sequence>
<dbReference type="GO" id="GO:2001070">
    <property type="term" value="F:starch binding"/>
    <property type="evidence" value="ECO:0007669"/>
    <property type="project" value="InterPro"/>
</dbReference>
<dbReference type="Gene3D" id="3.20.20.80">
    <property type="entry name" value="Glycosidases"/>
    <property type="match status" value="2"/>
</dbReference>
<dbReference type="PROSITE" id="PS51166">
    <property type="entry name" value="CBM20"/>
    <property type="match status" value="3"/>
</dbReference>
<keyword evidence="13" id="KW-1185">Reference proteome</keyword>
<keyword evidence="6" id="KW-0328">Glycosyltransferase</keyword>